<dbReference type="Pfam" id="PF00854">
    <property type="entry name" value="PTR2"/>
    <property type="match status" value="1"/>
</dbReference>
<dbReference type="Proteomes" id="UP001346149">
    <property type="component" value="Unassembled WGS sequence"/>
</dbReference>
<dbReference type="GO" id="GO:0016020">
    <property type="term" value="C:membrane"/>
    <property type="evidence" value="ECO:0007669"/>
    <property type="project" value="UniProtKB-SubCell"/>
</dbReference>
<keyword evidence="8" id="KW-1185">Reference proteome</keyword>
<evidence type="ECO:0000256" key="6">
    <source>
        <dbReference type="SAM" id="Phobius"/>
    </source>
</evidence>
<evidence type="ECO:0000313" key="8">
    <source>
        <dbReference type="Proteomes" id="UP001346149"/>
    </source>
</evidence>
<feature type="transmembrane region" description="Helical" evidence="6">
    <location>
        <begin position="48"/>
        <end position="71"/>
    </location>
</feature>
<accession>A0AAN7KWN6</accession>
<dbReference type="EMBL" id="JAXQNO010000020">
    <property type="protein sequence ID" value="KAK4772769.1"/>
    <property type="molecule type" value="Genomic_DNA"/>
</dbReference>
<evidence type="ECO:0000256" key="1">
    <source>
        <dbReference type="ARBA" id="ARBA00004141"/>
    </source>
</evidence>
<evidence type="ECO:0000256" key="4">
    <source>
        <dbReference type="ARBA" id="ARBA00022989"/>
    </source>
</evidence>
<dbReference type="InterPro" id="IPR036259">
    <property type="entry name" value="MFS_trans_sf"/>
</dbReference>
<evidence type="ECO:0000256" key="5">
    <source>
        <dbReference type="ARBA" id="ARBA00023136"/>
    </source>
</evidence>
<dbReference type="Gene3D" id="1.20.1250.20">
    <property type="entry name" value="MFS general substrate transporter like domains"/>
    <property type="match status" value="1"/>
</dbReference>
<evidence type="ECO:0000256" key="3">
    <source>
        <dbReference type="ARBA" id="ARBA00022692"/>
    </source>
</evidence>
<proteinExistence type="inferred from homology"/>
<dbReference type="InterPro" id="IPR000109">
    <property type="entry name" value="POT_fam"/>
</dbReference>
<comment type="caution">
    <text evidence="7">The sequence shown here is derived from an EMBL/GenBank/DDBJ whole genome shotgun (WGS) entry which is preliminary data.</text>
</comment>
<organism evidence="7 8">
    <name type="scientific">Trapa natans</name>
    <name type="common">Water chestnut</name>
    <dbReference type="NCBI Taxonomy" id="22666"/>
    <lineage>
        <taxon>Eukaryota</taxon>
        <taxon>Viridiplantae</taxon>
        <taxon>Streptophyta</taxon>
        <taxon>Embryophyta</taxon>
        <taxon>Tracheophyta</taxon>
        <taxon>Spermatophyta</taxon>
        <taxon>Magnoliopsida</taxon>
        <taxon>eudicotyledons</taxon>
        <taxon>Gunneridae</taxon>
        <taxon>Pentapetalae</taxon>
        <taxon>rosids</taxon>
        <taxon>malvids</taxon>
        <taxon>Myrtales</taxon>
        <taxon>Lythraceae</taxon>
        <taxon>Trapa</taxon>
    </lineage>
</organism>
<evidence type="ECO:0000256" key="2">
    <source>
        <dbReference type="ARBA" id="ARBA00005982"/>
    </source>
</evidence>
<gene>
    <name evidence="7" type="ORF">SAY86_014544</name>
</gene>
<dbReference type="AlphaFoldDB" id="A0AAN7KWN6"/>
<feature type="transmembrane region" description="Helical" evidence="6">
    <location>
        <begin position="21"/>
        <end position="42"/>
    </location>
</feature>
<dbReference type="PANTHER" id="PTHR11654">
    <property type="entry name" value="OLIGOPEPTIDE TRANSPORTER-RELATED"/>
    <property type="match status" value="1"/>
</dbReference>
<reference evidence="7 8" key="1">
    <citation type="journal article" date="2023" name="Hortic Res">
        <title>Pangenome of water caltrop reveals structural variations and asymmetric subgenome divergence after allopolyploidization.</title>
        <authorList>
            <person name="Zhang X."/>
            <person name="Chen Y."/>
            <person name="Wang L."/>
            <person name="Yuan Y."/>
            <person name="Fang M."/>
            <person name="Shi L."/>
            <person name="Lu R."/>
            <person name="Comes H.P."/>
            <person name="Ma Y."/>
            <person name="Chen Y."/>
            <person name="Huang G."/>
            <person name="Zhou Y."/>
            <person name="Zheng Z."/>
            <person name="Qiu Y."/>
        </authorList>
    </citation>
    <scope>NUCLEOTIDE SEQUENCE [LARGE SCALE GENOMIC DNA]</scope>
    <source>
        <strain evidence="7">F231</strain>
    </source>
</reference>
<dbReference type="GO" id="GO:0022857">
    <property type="term" value="F:transmembrane transporter activity"/>
    <property type="evidence" value="ECO:0007669"/>
    <property type="project" value="InterPro"/>
</dbReference>
<keyword evidence="5 6" id="KW-0472">Membrane</keyword>
<keyword evidence="4 6" id="KW-1133">Transmembrane helix</keyword>
<protein>
    <submittedName>
        <fullName evidence="7">Uncharacterized protein</fullName>
    </submittedName>
</protein>
<keyword evidence="3 6" id="KW-0812">Transmembrane</keyword>
<comment type="similarity">
    <text evidence="2">Belongs to the major facilitator superfamily. Proton-dependent oligopeptide transporter (POT/PTR) (TC 2.A.17) family.</text>
</comment>
<sequence>MGADQFVDMHPKEKDQKNSFFNWWMFSVFTGSFIANTMVMWVQENFSWGMGYAIQTIGLTFALCLFLGKIFKVLVVSIRKSSVRIPSNLKELHELSLEEYTKMEKYMMDNKRLLRFLDKAAVKTGDIIVKAMHSDSSQRDQATT</sequence>
<name>A0AAN7KWN6_TRANT</name>
<evidence type="ECO:0000313" key="7">
    <source>
        <dbReference type="EMBL" id="KAK4772769.1"/>
    </source>
</evidence>
<comment type="subcellular location">
    <subcellularLocation>
        <location evidence="1">Membrane</location>
        <topology evidence="1">Multi-pass membrane protein</topology>
    </subcellularLocation>
</comment>